<gene>
    <name evidence="8" type="ORF">RAE19_10270</name>
</gene>
<dbReference type="EMBL" id="JAVBIK010000001">
    <property type="protein sequence ID" value="MDT7519091.1"/>
    <property type="molecule type" value="Genomic_DNA"/>
</dbReference>
<comment type="caution">
    <text evidence="8">The sequence shown here is derived from an EMBL/GenBank/DDBJ whole genome shotgun (WGS) entry which is preliminary data.</text>
</comment>
<accession>A0ABU3KMW5</accession>
<dbReference type="InterPro" id="IPR011990">
    <property type="entry name" value="TPR-like_helical_dom_sf"/>
</dbReference>
<keyword evidence="2" id="KW-0645">Protease</keyword>
<evidence type="ECO:0000259" key="7">
    <source>
        <dbReference type="Pfam" id="PF01435"/>
    </source>
</evidence>
<keyword evidence="6 8" id="KW-0482">Metalloprotease</keyword>
<reference evidence="8 9" key="1">
    <citation type="submission" date="2023-08" db="EMBL/GenBank/DDBJ databases">
        <title>Rhodoferax potami sp. nov. and Rhodoferax mekongensis sp. nov., isolated from the Mekong River in Thailand.</title>
        <authorList>
            <person name="Kitikhun S."/>
            <person name="Charoenyingcharoen P."/>
            <person name="Siriarchawattana P."/>
            <person name="Likhitrattanapisal S."/>
            <person name="Nilsakha T."/>
            <person name="Chanpet A."/>
            <person name="Rattanawaree P."/>
            <person name="Ingsriswang S."/>
        </authorList>
    </citation>
    <scope>NUCLEOTIDE SEQUENCE [LARGE SCALE GENOMIC DNA]</scope>
    <source>
        <strain evidence="8 9">TBRC 17660</strain>
    </source>
</reference>
<proteinExistence type="predicted"/>
<comment type="cofactor">
    <cofactor evidence="1">
        <name>Zn(2+)</name>
        <dbReference type="ChEBI" id="CHEBI:29105"/>
    </cofactor>
</comment>
<dbReference type="Proteomes" id="UP001321700">
    <property type="component" value="Unassembled WGS sequence"/>
</dbReference>
<dbReference type="EC" id="3.4.24.-" evidence="8"/>
<dbReference type="InterPro" id="IPR001915">
    <property type="entry name" value="Peptidase_M48"/>
</dbReference>
<dbReference type="RefSeq" id="WP_313874792.1">
    <property type="nucleotide sequence ID" value="NZ_JAVBIK010000001.1"/>
</dbReference>
<protein>
    <submittedName>
        <fullName evidence="8">M48 family metalloprotease</fullName>
        <ecNumber evidence="8">3.4.24.-</ecNumber>
    </submittedName>
</protein>
<evidence type="ECO:0000256" key="1">
    <source>
        <dbReference type="ARBA" id="ARBA00001947"/>
    </source>
</evidence>
<dbReference type="GO" id="GO:0008237">
    <property type="term" value="F:metallopeptidase activity"/>
    <property type="evidence" value="ECO:0007669"/>
    <property type="project" value="UniProtKB-KW"/>
</dbReference>
<evidence type="ECO:0000313" key="8">
    <source>
        <dbReference type="EMBL" id="MDT7519091.1"/>
    </source>
</evidence>
<feature type="domain" description="Peptidase M48" evidence="7">
    <location>
        <begin position="81"/>
        <end position="274"/>
    </location>
</feature>
<evidence type="ECO:0000256" key="2">
    <source>
        <dbReference type="ARBA" id="ARBA00022670"/>
    </source>
</evidence>
<keyword evidence="9" id="KW-1185">Reference proteome</keyword>
<dbReference type="InterPro" id="IPR051156">
    <property type="entry name" value="Mito/Outer_Membr_Metalloprot"/>
</dbReference>
<dbReference type="SUPFAM" id="SSF48452">
    <property type="entry name" value="TPR-like"/>
    <property type="match status" value="1"/>
</dbReference>
<evidence type="ECO:0000256" key="6">
    <source>
        <dbReference type="ARBA" id="ARBA00023049"/>
    </source>
</evidence>
<sequence length="512" mass="55952">MSGLKYHLSHLSMRLNFWLQFKSLWALYFLGCSALAGQDMSLREDLTSLSVVHERLLGDRIARDLYRDPDFLDDAAIADYLHSIWQHLMNAARQRGDIPAEVDAGFAWKLLQGKDRTVNAFALPGGYFGIHLGLVGVVSSKDELASVLAHELSHVTQRHIARLIRRQSEQTPLLVGAMILGALAASTNPAGANAVIVGGQAVAAQSQLNFSRDMEREADRAGFEVATKAGFSPVAFVSMFEKLQLTNRNNDAGSFPYLRSHPLTTERIADMKSRIPDGVDKVPSGSLEHSMVSARARLLSNASVDGLRYWYSEAESAALSKLTPYQRVGALYGSMLASIKLRDFGRAVGYRDALRLLVANDDAGMRQWRYVSAELALAEGRPAAALEALAQKASPKTRAELLMWVGIQIQLGSADAAADAAQLWVLEHPLDASMWQALASARAAQGRTVAAVRAEAEVNFAQLDYAGAIARLKAAQELSKSKLAPVDHIEASIVDVRLRQVEQLLREQAIER</sequence>
<evidence type="ECO:0000256" key="3">
    <source>
        <dbReference type="ARBA" id="ARBA00022723"/>
    </source>
</evidence>
<dbReference type="PANTHER" id="PTHR22726">
    <property type="entry name" value="METALLOENDOPEPTIDASE OMA1"/>
    <property type="match status" value="1"/>
</dbReference>
<evidence type="ECO:0000313" key="9">
    <source>
        <dbReference type="Proteomes" id="UP001321700"/>
    </source>
</evidence>
<dbReference type="Pfam" id="PF01435">
    <property type="entry name" value="Peptidase_M48"/>
    <property type="match status" value="1"/>
</dbReference>
<name>A0ABU3KMW5_9BURK</name>
<evidence type="ECO:0000256" key="5">
    <source>
        <dbReference type="ARBA" id="ARBA00022833"/>
    </source>
</evidence>
<dbReference type="Gene3D" id="3.30.2010.10">
    <property type="entry name" value="Metalloproteases ('zincins'), catalytic domain"/>
    <property type="match status" value="1"/>
</dbReference>
<evidence type="ECO:0000256" key="4">
    <source>
        <dbReference type="ARBA" id="ARBA00022801"/>
    </source>
</evidence>
<dbReference type="PANTHER" id="PTHR22726:SF1">
    <property type="entry name" value="METALLOENDOPEPTIDASE OMA1, MITOCHONDRIAL"/>
    <property type="match status" value="1"/>
</dbReference>
<organism evidence="8 9">
    <name type="scientific">Rhodoferax potami</name>
    <dbReference type="NCBI Taxonomy" id="3068338"/>
    <lineage>
        <taxon>Bacteria</taxon>
        <taxon>Pseudomonadati</taxon>
        <taxon>Pseudomonadota</taxon>
        <taxon>Betaproteobacteria</taxon>
        <taxon>Burkholderiales</taxon>
        <taxon>Comamonadaceae</taxon>
        <taxon>Rhodoferax</taxon>
    </lineage>
</organism>
<keyword evidence="4 8" id="KW-0378">Hydrolase</keyword>
<keyword evidence="5" id="KW-0862">Zinc</keyword>
<keyword evidence="3" id="KW-0479">Metal-binding</keyword>